<accession>D7FI53</accession>
<organism evidence="6 7">
    <name type="scientific">Ectocarpus siliculosus</name>
    <name type="common">Brown alga</name>
    <name type="synonym">Conferva siliculosa</name>
    <dbReference type="NCBI Taxonomy" id="2880"/>
    <lineage>
        <taxon>Eukaryota</taxon>
        <taxon>Sar</taxon>
        <taxon>Stramenopiles</taxon>
        <taxon>Ochrophyta</taxon>
        <taxon>PX clade</taxon>
        <taxon>Phaeophyceae</taxon>
        <taxon>Ectocarpales</taxon>
        <taxon>Ectocarpaceae</taxon>
        <taxon>Ectocarpus</taxon>
    </lineage>
</organism>
<dbReference type="SUPFAM" id="SSF48371">
    <property type="entry name" value="ARM repeat"/>
    <property type="match status" value="1"/>
</dbReference>
<evidence type="ECO:0000259" key="4">
    <source>
        <dbReference type="Pfam" id="PF04802"/>
    </source>
</evidence>
<evidence type="ECO:0000313" key="7">
    <source>
        <dbReference type="Proteomes" id="UP000002630"/>
    </source>
</evidence>
<dbReference type="Pfam" id="PF22972">
    <property type="entry name" value="EVH1_PP4R3"/>
    <property type="match status" value="1"/>
</dbReference>
<dbReference type="SUPFAM" id="SSF50729">
    <property type="entry name" value="PH domain-like"/>
    <property type="match status" value="1"/>
</dbReference>
<dbReference type="Gene3D" id="2.30.29.30">
    <property type="entry name" value="Pleckstrin-homology domain (PH domain)/Phosphotyrosine-binding domain (PTB)"/>
    <property type="match status" value="1"/>
</dbReference>
<dbReference type="AlphaFoldDB" id="D7FI53"/>
<keyword evidence="7" id="KW-1185">Reference proteome</keyword>
<dbReference type="Pfam" id="PF04802">
    <property type="entry name" value="PP4R3"/>
    <property type="match status" value="1"/>
</dbReference>
<keyword evidence="2" id="KW-0539">Nucleus</keyword>
<dbReference type="GO" id="GO:0005654">
    <property type="term" value="C:nucleoplasm"/>
    <property type="evidence" value="ECO:0007669"/>
    <property type="project" value="TreeGrafter"/>
</dbReference>
<protein>
    <submittedName>
        <fullName evidence="6">Uncharacterized protein</fullName>
    </submittedName>
</protein>
<evidence type="ECO:0000256" key="1">
    <source>
        <dbReference type="ARBA" id="ARBA00004123"/>
    </source>
</evidence>
<evidence type="ECO:0000256" key="3">
    <source>
        <dbReference type="SAM" id="MobiDB-lite"/>
    </source>
</evidence>
<dbReference type="EMBL" id="FN649760">
    <property type="protein sequence ID" value="CBJ28679.1"/>
    <property type="molecule type" value="Genomic_DNA"/>
</dbReference>
<dbReference type="PANTHER" id="PTHR23318">
    <property type="entry name" value="ATP SYNTHASE GAMMA-RELATED"/>
    <property type="match status" value="1"/>
</dbReference>
<dbReference type="InParanoid" id="D7FI53"/>
<evidence type="ECO:0000313" key="6">
    <source>
        <dbReference type="EMBL" id="CBJ28679.1"/>
    </source>
</evidence>
<dbReference type="Proteomes" id="UP000002630">
    <property type="component" value="Unassembled WGS sequence"/>
</dbReference>
<dbReference type="PANTHER" id="PTHR23318:SF0">
    <property type="entry name" value="SERINE_THREONINE-PROTEIN PHOSPHATASE 4 REGULATORY SUBUNIT 3"/>
    <property type="match status" value="1"/>
</dbReference>
<feature type="compositionally biased region" description="Gly residues" evidence="3">
    <location>
        <begin position="483"/>
        <end position="493"/>
    </location>
</feature>
<dbReference type="InterPro" id="IPR011993">
    <property type="entry name" value="PH-like_dom_sf"/>
</dbReference>
<feature type="domain" description="Serine/threonine-protein phosphatase 4 regulatory subunit 3-like central" evidence="4">
    <location>
        <begin position="150"/>
        <end position="619"/>
    </location>
</feature>
<gene>
    <name evidence="6" type="ORF">Esi_0117_0063</name>
</gene>
<feature type="region of interest" description="Disordered" evidence="3">
    <location>
        <begin position="470"/>
        <end position="509"/>
    </location>
</feature>
<sequence>MEGAGWRVKLYQLNDEGQWDDRGTGHISCRAVESLGGTALVVLAEEDGRELMQSKVVDEDVYQRQGDNIITWCEAPPLIGAANSGVAAARGAAGVDLALSFQENVGCLEIWDQICDVQGRFGNEYGRPRGGGEVAVPLPDPKMDTLGASGEYVGKLLKVFNDCEDLDDEESLRVLCHIFKAIVGLNDGTLLEVLLADNLFVDMAGVFEYDLELKEKGDHRKFLTQTASFKQVLPIPDEEVVQKIHQNFRITFLKDALLRPMMDDAVVGTLNSLTYFNNTEIVQSLQHTDYVRDVFLLLNEPENGRGGQKRRDILMFLRELFNMAKTLQVAPRDAFYRHLWDEVPLFEVFIPVLKDPDASVMERTACMEVLLASLTHDPALFRTHILKEGGHPLLPPTVNNQAKSTSSAAGGGLGSGAKICRMALDTETMEGQPDRDTFLGVFYEHYVHWLVEPFWVGDLSNEGMGANGEVARGSSKGGKGDGKAGGFRQGGVGSDSSSSGCAAGGSGGGDARSKMRMLQVSRGHICDLLSFCVRSHTFRMKYFVLRNNVVSRVLRLLSCNDKYLQLSAVRFLRSCVGIKDEFYNRYLVKNNLLAPVFALFRENRGRDNLINSAVIELVER</sequence>
<dbReference type="STRING" id="2880.D7FI53"/>
<name>D7FI53_ECTSI</name>
<reference evidence="6 7" key="1">
    <citation type="journal article" date="2010" name="Nature">
        <title>The Ectocarpus genome and the independent evolution of multicellularity in brown algae.</title>
        <authorList>
            <person name="Cock J.M."/>
            <person name="Sterck L."/>
            <person name="Rouze P."/>
            <person name="Scornet D."/>
            <person name="Allen A.E."/>
            <person name="Amoutzias G."/>
            <person name="Anthouard V."/>
            <person name="Artiguenave F."/>
            <person name="Aury J.M."/>
            <person name="Badger J.H."/>
            <person name="Beszteri B."/>
            <person name="Billiau K."/>
            <person name="Bonnet E."/>
            <person name="Bothwell J.H."/>
            <person name="Bowler C."/>
            <person name="Boyen C."/>
            <person name="Brownlee C."/>
            <person name="Carrano C.J."/>
            <person name="Charrier B."/>
            <person name="Cho G.Y."/>
            <person name="Coelho S.M."/>
            <person name="Collen J."/>
            <person name="Corre E."/>
            <person name="Da Silva C."/>
            <person name="Delage L."/>
            <person name="Delaroque N."/>
            <person name="Dittami S.M."/>
            <person name="Doulbeau S."/>
            <person name="Elias M."/>
            <person name="Farnham G."/>
            <person name="Gachon C.M."/>
            <person name="Gschloessl B."/>
            <person name="Heesch S."/>
            <person name="Jabbari K."/>
            <person name="Jubin C."/>
            <person name="Kawai H."/>
            <person name="Kimura K."/>
            <person name="Kloareg B."/>
            <person name="Kupper F.C."/>
            <person name="Lang D."/>
            <person name="Le Bail A."/>
            <person name="Leblanc C."/>
            <person name="Lerouge P."/>
            <person name="Lohr M."/>
            <person name="Lopez P.J."/>
            <person name="Martens C."/>
            <person name="Maumus F."/>
            <person name="Michel G."/>
            <person name="Miranda-Saavedra D."/>
            <person name="Morales J."/>
            <person name="Moreau H."/>
            <person name="Motomura T."/>
            <person name="Nagasato C."/>
            <person name="Napoli C.A."/>
            <person name="Nelson D.R."/>
            <person name="Nyvall-Collen P."/>
            <person name="Peters A.F."/>
            <person name="Pommier C."/>
            <person name="Potin P."/>
            <person name="Poulain J."/>
            <person name="Quesneville H."/>
            <person name="Read B."/>
            <person name="Rensing S.A."/>
            <person name="Ritter A."/>
            <person name="Rousvoal S."/>
            <person name="Samanta M."/>
            <person name="Samson G."/>
            <person name="Schroeder D.C."/>
            <person name="Segurens B."/>
            <person name="Strittmatter M."/>
            <person name="Tonon T."/>
            <person name="Tregear J.W."/>
            <person name="Valentin K."/>
            <person name="von Dassow P."/>
            <person name="Yamagishi T."/>
            <person name="Van de Peer Y."/>
            <person name="Wincker P."/>
        </authorList>
    </citation>
    <scope>NUCLEOTIDE SEQUENCE [LARGE SCALE GENOMIC DNA]</scope>
    <source>
        <strain evidence="7">Ec32 / CCAP1310/4</strain>
    </source>
</reference>
<comment type="subcellular location">
    <subcellularLocation>
        <location evidence="1">Nucleus</location>
    </subcellularLocation>
</comment>
<dbReference type="GO" id="GO:0030289">
    <property type="term" value="C:protein phosphatase 4 complex"/>
    <property type="evidence" value="ECO:0007669"/>
    <property type="project" value="TreeGrafter"/>
</dbReference>
<evidence type="ECO:0000259" key="5">
    <source>
        <dbReference type="Pfam" id="PF22972"/>
    </source>
</evidence>
<dbReference type="eggNOG" id="KOG2175">
    <property type="taxonomic scope" value="Eukaryota"/>
</dbReference>
<proteinExistence type="predicted"/>
<dbReference type="InterPro" id="IPR016024">
    <property type="entry name" value="ARM-type_fold"/>
</dbReference>
<dbReference type="InterPro" id="IPR055236">
    <property type="entry name" value="EVH1_PP4R3"/>
</dbReference>
<dbReference type="InterPro" id="IPR051137">
    <property type="entry name" value="PP4R3-like"/>
</dbReference>
<feature type="domain" description="PP4R3 EVH1-like" evidence="5">
    <location>
        <begin position="7"/>
        <end position="119"/>
    </location>
</feature>
<dbReference type="InterPro" id="IPR006887">
    <property type="entry name" value="P4R3-like_central_dom"/>
</dbReference>
<evidence type="ECO:0000256" key="2">
    <source>
        <dbReference type="ARBA" id="ARBA00023242"/>
    </source>
</evidence>
<dbReference type="OrthoDB" id="200865at2759"/>
<dbReference type="GO" id="GO:0072542">
    <property type="term" value="F:protein phosphatase activator activity"/>
    <property type="evidence" value="ECO:0007669"/>
    <property type="project" value="TreeGrafter"/>
</dbReference>